<dbReference type="PANTHER" id="PTHR30466">
    <property type="entry name" value="FLAVIN REDUCTASE"/>
    <property type="match status" value="1"/>
</dbReference>
<dbReference type="GO" id="GO:0042602">
    <property type="term" value="F:riboflavin reductase (NADPH) activity"/>
    <property type="evidence" value="ECO:0007669"/>
    <property type="project" value="TreeGrafter"/>
</dbReference>
<reference evidence="3 4" key="1">
    <citation type="journal article" date="2009" name="Stand. Genomic Sci.">
        <title>Complete genome sequence of Beutenbergia cavernae type strain (HKI 0122).</title>
        <authorList>
            <person name="Land M."/>
            <person name="Pukall R."/>
            <person name="Abt B."/>
            <person name="Goker M."/>
            <person name="Rohde M."/>
            <person name="Glavina Del Rio T."/>
            <person name="Tice H."/>
            <person name="Copeland A."/>
            <person name="Cheng J.F."/>
            <person name="Lucas S."/>
            <person name="Chen F."/>
            <person name="Nolan M."/>
            <person name="Bruce D."/>
            <person name="Goodwin L."/>
            <person name="Pitluck S."/>
            <person name="Ivanova N."/>
            <person name="Mavromatis K."/>
            <person name="Ovchinnikova G."/>
            <person name="Pati A."/>
            <person name="Chen A."/>
            <person name="Palaniappan K."/>
            <person name="Hauser L."/>
            <person name="Chang Y.J."/>
            <person name="Jefferies C.C."/>
            <person name="Saunders E."/>
            <person name="Brettin T."/>
            <person name="Detter J.C."/>
            <person name="Han C."/>
            <person name="Chain P."/>
            <person name="Bristow J."/>
            <person name="Eisen J.A."/>
            <person name="Markowitz V."/>
            <person name="Hugenholtz P."/>
            <person name="Kyrpides N.C."/>
            <person name="Klenk H.P."/>
            <person name="Lapidus A."/>
        </authorList>
    </citation>
    <scope>NUCLEOTIDE SEQUENCE [LARGE SCALE GENOMIC DNA]</scope>
    <source>
        <strain evidence="4">ATCC BAA-8 / DSM 12333 / NBRC 16432</strain>
    </source>
</reference>
<sequence length="184" mass="19230">MTAEIVRPDTARSNGSEHDAVDAAAFKALFRRHPAGVAVVTFADSTAGGSRPVGFTATSVISVSASPAVLAFVVASASSSWPGLSRAGTAVVNLLAHSHSDLSTRFATPGIDRFAGVDWEDLPSGEPHLLGAASWARVAIAERHPAGDSFLVVAPVIEVHASSDHDPLVFLDRRYHRLGEHGHP</sequence>
<keyword evidence="1" id="KW-0560">Oxidoreductase</keyword>
<organism evidence="3 4">
    <name type="scientific">Beutenbergia cavernae (strain ATCC BAA-8 / DSM 12333 / CCUG 43141 / JCM 11478 / NBRC 16432 / NCIMB 13614 / HKI 0122)</name>
    <dbReference type="NCBI Taxonomy" id="471853"/>
    <lineage>
        <taxon>Bacteria</taxon>
        <taxon>Bacillati</taxon>
        <taxon>Actinomycetota</taxon>
        <taxon>Actinomycetes</taxon>
        <taxon>Micrococcales</taxon>
        <taxon>Beutenbergiaceae</taxon>
        <taxon>Beutenbergia</taxon>
    </lineage>
</organism>
<feature type="domain" description="Flavin reductase like" evidence="2">
    <location>
        <begin position="30"/>
        <end position="177"/>
    </location>
</feature>
<evidence type="ECO:0000256" key="1">
    <source>
        <dbReference type="ARBA" id="ARBA00023002"/>
    </source>
</evidence>
<dbReference type="InterPro" id="IPR002563">
    <property type="entry name" value="Flavin_Rdtase-like_dom"/>
</dbReference>
<dbReference type="GO" id="GO:0010181">
    <property type="term" value="F:FMN binding"/>
    <property type="evidence" value="ECO:0007669"/>
    <property type="project" value="InterPro"/>
</dbReference>
<dbReference type="STRING" id="471853.Bcav_2298"/>
<name>C5BVU8_BEUC1</name>
<dbReference type="Proteomes" id="UP000007962">
    <property type="component" value="Chromosome"/>
</dbReference>
<dbReference type="GO" id="GO:0006208">
    <property type="term" value="P:pyrimidine nucleobase catabolic process"/>
    <property type="evidence" value="ECO:0007669"/>
    <property type="project" value="TreeGrafter"/>
</dbReference>
<protein>
    <submittedName>
        <fullName evidence="3">Flavin reductase domain protein FMN-binding</fullName>
    </submittedName>
</protein>
<dbReference type="AlphaFoldDB" id="C5BVU8"/>
<dbReference type="EMBL" id="CP001618">
    <property type="protein sequence ID" value="ACQ80549.1"/>
    <property type="molecule type" value="Genomic_DNA"/>
</dbReference>
<dbReference type="KEGG" id="bcv:Bcav_2298"/>
<dbReference type="HOGENOM" id="CLU_059021_1_1_11"/>
<dbReference type="SUPFAM" id="SSF50475">
    <property type="entry name" value="FMN-binding split barrel"/>
    <property type="match status" value="1"/>
</dbReference>
<dbReference type="Gene3D" id="2.30.110.10">
    <property type="entry name" value="Electron Transport, Fmn-binding Protein, Chain A"/>
    <property type="match status" value="1"/>
</dbReference>
<accession>C5BVU8</accession>
<gene>
    <name evidence="3" type="ordered locus">Bcav_2298</name>
</gene>
<proteinExistence type="predicted"/>
<dbReference type="InterPro" id="IPR012349">
    <property type="entry name" value="Split_barrel_FMN-bd"/>
</dbReference>
<keyword evidence="4" id="KW-1185">Reference proteome</keyword>
<dbReference type="eggNOG" id="COG1853">
    <property type="taxonomic scope" value="Bacteria"/>
</dbReference>
<dbReference type="RefSeq" id="WP_015882789.1">
    <property type="nucleotide sequence ID" value="NC_012669.1"/>
</dbReference>
<dbReference type="Pfam" id="PF01613">
    <property type="entry name" value="Flavin_Reduct"/>
    <property type="match status" value="1"/>
</dbReference>
<dbReference type="InterPro" id="IPR050268">
    <property type="entry name" value="NADH-dep_flavin_reductase"/>
</dbReference>
<evidence type="ECO:0000313" key="3">
    <source>
        <dbReference type="EMBL" id="ACQ80549.1"/>
    </source>
</evidence>
<evidence type="ECO:0000259" key="2">
    <source>
        <dbReference type="SMART" id="SM00903"/>
    </source>
</evidence>
<dbReference type="SMART" id="SM00903">
    <property type="entry name" value="Flavin_Reduct"/>
    <property type="match status" value="1"/>
</dbReference>
<dbReference type="PANTHER" id="PTHR30466:SF1">
    <property type="entry name" value="FMN REDUCTASE (NADH) RUTF"/>
    <property type="match status" value="1"/>
</dbReference>
<evidence type="ECO:0000313" key="4">
    <source>
        <dbReference type="Proteomes" id="UP000007962"/>
    </source>
</evidence>